<dbReference type="Gene3D" id="1.10.630.10">
    <property type="entry name" value="Cytochrome P450"/>
    <property type="match status" value="1"/>
</dbReference>
<gene>
    <name evidence="7" type="ORF">LWI28_026995</name>
</gene>
<dbReference type="InterPro" id="IPR050651">
    <property type="entry name" value="Plant_Cytochrome_P450_Monoox"/>
</dbReference>
<dbReference type="SUPFAM" id="SSF48264">
    <property type="entry name" value="Cytochrome P450"/>
    <property type="match status" value="1"/>
</dbReference>
<keyword evidence="2" id="KW-0349">Heme</keyword>
<keyword evidence="3" id="KW-0479">Metal-binding</keyword>
<dbReference type="InterPro" id="IPR036396">
    <property type="entry name" value="Cyt_P450_sf"/>
</dbReference>
<evidence type="ECO:0000313" key="7">
    <source>
        <dbReference type="EMBL" id="KAI9166145.1"/>
    </source>
</evidence>
<protein>
    <recommendedName>
        <fullName evidence="9">Cytochrome P450</fullName>
    </recommendedName>
</protein>
<dbReference type="AlphaFoldDB" id="A0AAD5IPZ4"/>
<evidence type="ECO:0000256" key="6">
    <source>
        <dbReference type="ARBA" id="ARBA00023033"/>
    </source>
</evidence>
<sequence>MFEYAEALNPAGFLPILKWFDYKGLVKRAMSIGKKMDSFLQGLIDEHRNVAATVEESRNMISHLLVLQQSQPDYYTDEIIKSLVILVRATDTSAVTLEWTMSNSLNHPDVFKKARAEIQSVLDLDQLMDELDLSKLHYLQNIILETIRLYPTDPLMVPHLSSDDCMVEGYHITRDRMLIVNA</sequence>
<dbReference type="Pfam" id="PF00067">
    <property type="entry name" value="p450"/>
    <property type="match status" value="1"/>
</dbReference>
<keyword evidence="4" id="KW-0560">Oxidoreductase</keyword>
<evidence type="ECO:0000256" key="3">
    <source>
        <dbReference type="ARBA" id="ARBA00022723"/>
    </source>
</evidence>
<evidence type="ECO:0000256" key="5">
    <source>
        <dbReference type="ARBA" id="ARBA00023004"/>
    </source>
</evidence>
<dbReference type="GO" id="GO:0005506">
    <property type="term" value="F:iron ion binding"/>
    <property type="evidence" value="ECO:0007669"/>
    <property type="project" value="InterPro"/>
</dbReference>
<accession>A0AAD5IPZ4</accession>
<keyword evidence="8" id="KW-1185">Reference proteome</keyword>
<evidence type="ECO:0008006" key="9">
    <source>
        <dbReference type="Google" id="ProtNLM"/>
    </source>
</evidence>
<dbReference type="GO" id="GO:0020037">
    <property type="term" value="F:heme binding"/>
    <property type="evidence" value="ECO:0007669"/>
    <property type="project" value="InterPro"/>
</dbReference>
<dbReference type="Proteomes" id="UP001064489">
    <property type="component" value="Chromosome 10"/>
</dbReference>
<dbReference type="PRINTS" id="PR00463">
    <property type="entry name" value="EP450I"/>
</dbReference>
<name>A0AAD5IPZ4_ACENE</name>
<dbReference type="PANTHER" id="PTHR47947:SF24">
    <property type="entry name" value="ISOFLAVONE 2'-HYDROXYLASE-LIKE"/>
    <property type="match status" value="1"/>
</dbReference>
<dbReference type="InterPro" id="IPR002401">
    <property type="entry name" value="Cyt_P450_E_grp-I"/>
</dbReference>
<dbReference type="InterPro" id="IPR001128">
    <property type="entry name" value="Cyt_P450"/>
</dbReference>
<evidence type="ECO:0000313" key="8">
    <source>
        <dbReference type="Proteomes" id="UP001064489"/>
    </source>
</evidence>
<dbReference type="GO" id="GO:0004497">
    <property type="term" value="F:monooxygenase activity"/>
    <property type="evidence" value="ECO:0007669"/>
    <property type="project" value="UniProtKB-KW"/>
</dbReference>
<organism evidence="7 8">
    <name type="scientific">Acer negundo</name>
    <name type="common">Box elder</name>
    <dbReference type="NCBI Taxonomy" id="4023"/>
    <lineage>
        <taxon>Eukaryota</taxon>
        <taxon>Viridiplantae</taxon>
        <taxon>Streptophyta</taxon>
        <taxon>Embryophyta</taxon>
        <taxon>Tracheophyta</taxon>
        <taxon>Spermatophyta</taxon>
        <taxon>Magnoliopsida</taxon>
        <taxon>eudicotyledons</taxon>
        <taxon>Gunneridae</taxon>
        <taxon>Pentapetalae</taxon>
        <taxon>rosids</taxon>
        <taxon>malvids</taxon>
        <taxon>Sapindales</taxon>
        <taxon>Sapindaceae</taxon>
        <taxon>Hippocastanoideae</taxon>
        <taxon>Acereae</taxon>
        <taxon>Acer</taxon>
    </lineage>
</organism>
<keyword evidence="5" id="KW-0408">Iron</keyword>
<evidence type="ECO:0000256" key="2">
    <source>
        <dbReference type="ARBA" id="ARBA00022617"/>
    </source>
</evidence>
<reference evidence="7" key="1">
    <citation type="journal article" date="2022" name="Plant J.">
        <title>Strategies of tolerance reflected in two North American maple genomes.</title>
        <authorList>
            <person name="McEvoy S.L."/>
            <person name="Sezen U.U."/>
            <person name="Trouern-Trend A."/>
            <person name="McMahon S.M."/>
            <person name="Schaberg P.G."/>
            <person name="Yang J."/>
            <person name="Wegrzyn J.L."/>
            <person name="Swenson N.G."/>
        </authorList>
    </citation>
    <scope>NUCLEOTIDE SEQUENCE</scope>
    <source>
        <strain evidence="7">91603</strain>
    </source>
</reference>
<comment type="caution">
    <text evidence="7">The sequence shown here is derived from an EMBL/GenBank/DDBJ whole genome shotgun (WGS) entry which is preliminary data.</text>
</comment>
<reference evidence="7" key="2">
    <citation type="submission" date="2023-02" db="EMBL/GenBank/DDBJ databases">
        <authorList>
            <person name="Swenson N.G."/>
            <person name="Wegrzyn J.L."/>
            <person name="Mcevoy S.L."/>
        </authorList>
    </citation>
    <scope>NUCLEOTIDE SEQUENCE</scope>
    <source>
        <strain evidence="7">91603</strain>
        <tissue evidence="7">Leaf</tissue>
    </source>
</reference>
<keyword evidence="6" id="KW-0503">Monooxygenase</keyword>
<dbReference type="GO" id="GO:0016705">
    <property type="term" value="F:oxidoreductase activity, acting on paired donors, with incorporation or reduction of molecular oxygen"/>
    <property type="evidence" value="ECO:0007669"/>
    <property type="project" value="InterPro"/>
</dbReference>
<comment type="similarity">
    <text evidence="1">Belongs to the cytochrome P450 family.</text>
</comment>
<evidence type="ECO:0000256" key="1">
    <source>
        <dbReference type="ARBA" id="ARBA00010617"/>
    </source>
</evidence>
<proteinExistence type="inferred from homology"/>
<evidence type="ECO:0000256" key="4">
    <source>
        <dbReference type="ARBA" id="ARBA00023002"/>
    </source>
</evidence>
<dbReference type="PANTHER" id="PTHR47947">
    <property type="entry name" value="CYTOCHROME P450 82C3-RELATED"/>
    <property type="match status" value="1"/>
</dbReference>
<dbReference type="EMBL" id="JAJSOW010000105">
    <property type="protein sequence ID" value="KAI9166145.1"/>
    <property type="molecule type" value="Genomic_DNA"/>
</dbReference>